<dbReference type="KEGG" id="gim:F1728_19455"/>
<organism evidence="2 3">
    <name type="scientific">Gimesia benthica</name>
    <dbReference type="NCBI Taxonomy" id="2608982"/>
    <lineage>
        <taxon>Bacteria</taxon>
        <taxon>Pseudomonadati</taxon>
        <taxon>Planctomycetota</taxon>
        <taxon>Planctomycetia</taxon>
        <taxon>Planctomycetales</taxon>
        <taxon>Planctomycetaceae</taxon>
        <taxon>Gimesia</taxon>
    </lineage>
</organism>
<accession>A0A6I6AH53</accession>
<reference evidence="2 3" key="1">
    <citation type="submission" date="2019-09" db="EMBL/GenBank/DDBJ databases">
        <title>Gimesia benthica sp. nov., a novel bacterium isolated from deep-sea water of the Northwest Indian Ocean.</title>
        <authorList>
            <person name="Dai X."/>
        </authorList>
    </citation>
    <scope>NUCLEOTIDE SEQUENCE [LARGE SCALE GENOMIC DNA]</scope>
    <source>
        <strain evidence="2 3">E7</strain>
    </source>
</reference>
<dbReference type="AlphaFoldDB" id="A0A6I6AH53"/>
<dbReference type="Proteomes" id="UP000427281">
    <property type="component" value="Chromosome"/>
</dbReference>
<gene>
    <name evidence="2" type="ORF">F1728_19455</name>
</gene>
<name>A0A6I6AH53_9PLAN</name>
<proteinExistence type="predicted"/>
<evidence type="ECO:0000313" key="3">
    <source>
        <dbReference type="Proteomes" id="UP000427281"/>
    </source>
</evidence>
<feature type="region of interest" description="Disordered" evidence="1">
    <location>
        <begin position="1"/>
        <end position="26"/>
    </location>
</feature>
<protein>
    <submittedName>
        <fullName evidence="2">Uncharacterized protein</fullName>
    </submittedName>
</protein>
<keyword evidence="3" id="KW-1185">Reference proteome</keyword>
<evidence type="ECO:0000313" key="2">
    <source>
        <dbReference type="EMBL" id="QGQ24730.1"/>
    </source>
</evidence>
<sequence>MTERERVNKEMQSSHRKYDQGCSGATSRERLTQISHLVADGDISPLSKLPPKQLQIVIQLVRDKRRKKMLQLLARVIFEDLKNSW</sequence>
<evidence type="ECO:0000256" key="1">
    <source>
        <dbReference type="SAM" id="MobiDB-lite"/>
    </source>
</evidence>
<dbReference type="RefSeq" id="WP_155365476.1">
    <property type="nucleotide sequence ID" value="NZ_CP043930.1"/>
</dbReference>
<feature type="compositionally biased region" description="Basic and acidic residues" evidence="1">
    <location>
        <begin position="1"/>
        <end position="19"/>
    </location>
</feature>
<dbReference type="EMBL" id="CP043930">
    <property type="protein sequence ID" value="QGQ24730.1"/>
    <property type="molecule type" value="Genomic_DNA"/>
</dbReference>